<dbReference type="InterPro" id="IPR009776">
    <property type="entry name" value="Spore_0_M"/>
</dbReference>
<organism evidence="1 2">
    <name type="scientific">Effusibacillus dendaii</name>
    <dbReference type="NCBI Taxonomy" id="2743772"/>
    <lineage>
        <taxon>Bacteria</taxon>
        <taxon>Bacillati</taxon>
        <taxon>Bacillota</taxon>
        <taxon>Bacilli</taxon>
        <taxon>Bacillales</taxon>
        <taxon>Alicyclobacillaceae</taxon>
        <taxon>Effusibacillus</taxon>
    </lineage>
</organism>
<sequence>MLNNSMAEPLYDQPEVILKLDRNQIPAGELLTGSFFIWPDLVGRTDTAITIEFVMKAQVKDEVVEQKIEELQSELPIVSDDGSVQYHFSYRLPNWLTVSTHAVRYYLKPHFELKTPWLDFDGHLNGMEAIIVKPNRVQAHLIDLLSQLGFQEKLDSRFWDGNYQEFDFVAGKSAQTDVKELTIWFQPLEQTTRVHLYRTKHDPVSFDLQSHQEQDAVDLLRKYLHLE</sequence>
<dbReference type="Pfam" id="PF07070">
    <property type="entry name" value="Spo0M"/>
    <property type="match status" value="1"/>
</dbReference>
<dbReference type="AlphaFoldDB" id="A0A7I8DAP0"/>
<dbReference type="EMBL" id="AP023366">
    <property type="protein sequence ID" value="BCJ85886.1"/>
    <property type="molecule type" value="Genomic_DNA"/>
</dbReference>
<protein>
    <submittedName>
        <fullName evidence="1">Uncharacterized protein</fullName>
    </submittedName>
</protein>
<proteinExistence type="predicted"/>
<reference evidence="1 2" key="1">
    <citation type="submission" date="2020-08" db="EMBL/GenBank/DDBJ databases">
        <title>Complete Genome Sequence of Effusibacillus dendaii Strain skT53, Isolated from Farmland soil.</title>
        <authorList>
            <person name="Konishi T."/>
            <person name="Kawasaki H."/>
        </authorList>
    </citation>
    <scope>NUCLEOTIDE SEQUENCE [LARGE SCALE GENOMIC DNA]</scope>
    <source>
        <strain evidence="2">skT53</strain>
    </source>
</reference>
<dbReference type="KEGG" id="eff:skT53_08710"/>
<dbReference type="RefSeq" id="WP_200759957.1">
    <property type="nucleotide sequence ID" value="NZ_AP023366.1"/>
</dbReference>
<keyword evidence="2" id="KW-1185">Reference proteome</keyword>
<name>A0A7I8DAP0_9BACL</name>
<evidence type="ECO:0000313" key="1">
    <source>
        <dbReference type="EMBL" id="BCJ85886.1"/>
    </source>
</evidence>
<accession>A0A7I8DAP0</accession>
<evidence type="ECO:0000313" key="2">
    <source>
        <dbReference type="Proteomes" id="UP000593802"/>
    </source>
</evidence>
<gene>
    <name evidence="1" type="ORF">skT53_08710</name>
</gene>
<dbReference type="Proteomes" id="UP000593802">
    <property type="component" value="Chromosome"/>
</dbReference>